<dbReference type="AlphaFoldDB" id="A0A8C4VAK9"/>
<dbReference type="Proteomes" id="UP000694562">
    <property type="component" value="Unplaced"/>
</dbReference>
<dbReference type="Ensembl" id="ENSFTIT00000024521.1">
    <property type="protein sequence ID" value="ENSFTIP00000023528.1"/>
    <property type="gene ID" value="ENSFTIG00000015140.1"/>
</dbReference>
<accession>A0A8C4VAK9</accession>
<keyword evidence="2" id="KW-1185">Reference proteome</keyword>
<sequence length="100" mass="10937">GSGTYGAAAGPLGQLLKFGGLIMSQFNAGKLAYRAVIKILSLALPSGQRLMRTCQGLRRSQPAERIVQHDPALLSVFLFDDGTQVNIDFCENQTDDRRRK</sequence>
<evidence type="ECO:0000313" key="1">
    <source>
        <dbReference type="Ensembl" id="ENSFTIP00000023528.1"/>
    </source>
</evidence>
<dbReference type="OrthoDB" id="10305226at2759"/>
<dbReference type="OMA" id="CTEPAKR"/>
<protein>
    <submittedName>
        <fullName evidence="1">Uncharacterized protein</fullName>
    </submittedName>
</protein>
<reference evidence="1" key="1">
    <citation type="submission" date="2025-08" db="UniProtKB">
        <authorList>
            <consortium name="Ensembl"/>
        </authorList>
    </citation>
    <scope>IDENTIFICATION</scope>
</reference>
<name>A0A8C4VAK9_FALTI</name>
<reference evidence="1" key="2">
    <citation type="submission" date="2025-09" db="UniProtKB">
        <authorList>
            <consortium name="Ensembl"/>
        </authorList>
    </citation>
    <scope>IDENTIFICATION</scope>
</reference>
<proteinExistence type="predicted"/>
<organism evidence="1 2">
    <name type="scientific">Falco tinnunculus</name>
    <name type="common">Common kestrel</name>
    <dbReference type="NCBI Taxonomy" id="100819"/>
    <lineage>
        <taxon>Eukaryota</taxon>
        <taxon>Metazoa</taxon>
        <taxon>Chordata</taxon>
        <taxon>Craniata</taxon>
        <taxon>Vertebrata</taxon>
        <taxon>Euteleostomi</taxon>
        <taxon>Archelosauria</taxon>
        <taxon>Archosauria</taxon>
        <taxon>Dinosauria</taxon>
        <taxon>Saurischia</taxon>
        <taxon>Theropoda</taxon>
        <taxon>Coelurosauria</taxon>
        <taxon>Aves</taxon>
        <taxon>Neognathae</taxon>
        <taxon>Neoaves</taxon>
        <taxon>Telluraves</taxon>
        <taxon>Australaves</taxon>
        <taxon>Falconiformes</taxon>
        <taxon>Falconidae</taxon>
        <taxon>Falco</taxon>
    </lineage>
</organism>
<evidence type="ECO:0000313" key="2">
    <source>
        <dbReference type="Proteomes" id="UP000694562"/>
    </source>
</evidence>